<evidence type="ECO:0000313" key="5">
    <source>
        <dbReference type="Proteomes" id="UP000008281"/>
    </source>
</evidence>
<feature type="domain" description="Acyltransferase 3" evidence="2">
    <location>
        <begin position="38"/>
        <end position="375"/>
    </location>
</feature>
<sequence>MTELPLKTVDFETISANSDGSVVIPEVAKHVTKQKRQDLQGIRGIAIISVLCFHFLPSEFPNGYLGVDQFFVLSGFLMCMLLRRSSTSLKSENFRSSVIPFAFDFYSRRLKRIVPLYLLIILISVLALFYIFPDTAYETNISSGKRALVFMSNRATTQEEDYFSMLAIAVDIFTHTWSLSVEVQFYLIIPILFIIGFKTLSDEFQVHFYVLLSAISLVYSYCFCTETQAFNSVFARVWQFNIGIILYLLTESKKLSTDEYISLIESENSPTYKKTIKYILLISIIWIVSYPVAWPSAILRPIVTVSTGILMFLSENDGILSSHTLTYVGDVSYSLYLIHWPLYAYWKLVLSDGSICNTYLLLVLLISILAAVLSYECYEKWYLKLSNKSLMILCGILLVLNAGTLFKDKLNFDSLSQNSTRLDGIINGKVSFELAEKLNHDWSINDFKNLNVPSCDYETENGPLGWCRHKELNGKYKLMLIGNSWAANHGRIIYEECRNRSKSILQGSSQGCDPLYNSPEATHCTGTVAKYRKGVVNEKPDFLFITTKLFNSVGDPMPTGVTQLKDDPIYRAMKRHTDILAENVKYKLFLLKPLPHIDGEKVKDIVGMVKRREDLKEFDKVLIKRSSDLARRRYEQLFKNCKKCVSIDYMPLLWNSSTDYWRLYDENNSGLTYITSPNHLSPHGLELVRNIYTEICRTL</sequence>
<evidence type="ECO:0000256" key="1">
    <source>
        <dbReference type="SAM" id="Phobius"/>
    </source>
</evidence>
<dbReference type="GO" id="GO:0016747">
    <property type="term" value="F:acyltransferase activity, transferring groups other than amino-acyl groups"/>
    <property type="evidence" value="ECO:0007669"/>
    <property type="project" value="InterPro"/>
</dbReference>
<dbReference type="HOGENOM" id="CLU_005679_12_1_1"/>
<keyword evidence="1" id="KW-0472">Membrane</keyword>
<protein>
    <recommendedName>
        <fullName evidence="6">Acyl_transf_3 domain-containing protein</fullName>
    </recommendedName>
</protein>
<evidence type="ECO:0000259" key="2">
    <source>
        <dbReference type="Pfam" id="PF01757"/>
    </source>
</evidence>
<feature type="transmembrane region" description="Helical" evidence="1">
    <location>
        <begin position="275"/>
        <end position="292"/>
    </location>
</feature>
<evidence type="ECO:0008006" key="6">
    <source>
        <dbReference type="Google" id="ProtNLM"/>
    </source>
</evidence>
<keyword evidence="1" id="KW-0812">Transmembrane</keyword>
<gene>
    <name evidence="4" type="ORF">CRE_05219</name>
</gene>
<dbReference type="OMA" id="MTARMEN"/>
<dbReference type="eggNOG" id="ENOG502SGA9">
    <property type="taxonomic scope" value="Eukaryota"/>
</dbReference>
<dbReference type="AlphaFoldDB" id="E3NE87"/>
<proteinExistence type="predicted"/>
<dbReference type="InParanoid" id="E3NE87"/>
<feature type="transmembrane region" description="Helical" evidence="1">
    <location>
        <begin position="113"/>
        <end position="132"/>
    </location>
</feature>
<dbReference type="InterPro" id="IPR043968">
    <property type="entry name" value="SGNH"/>
</dbReference>
<feature type="domain" description="SGNH" evidence="3">
    <location>
        <begin position="455"/>
        <end position="692"/>
    </location>
</feature>
<dbReference type="Pfam" id="PF19040">
    <property type="entry name" value="SGNH"/>
    <property type="match status" value="1"/>
</dbReference>
<feature type="transmembrane region" description="Helical" evidence="1">
    <location>
        <begin position="63"/>
        <end position="82"/>
    </location>
</feature>
<feature type="transmembrane region" description="Helical" evidence="1">
    <location>
        <begin position="358"/>
        <end position="378"/>
    </location>
</feature>
<dbReference type="PANTHER" id="PTHR23028">
    <property type="entry name" value="ACETYLTRANSFERASE"/>
    <property type="match status" value="1"/>
</dbReference>
<dbReference type="GO" id="GO:0000271">
    <property type="term" value="P:polysaccharide biosynthetic process"/>
    <property type="evidence" value="ECO:0007669"/>
    <property type="project" value="TreeGrafter"/>
</dbReference>
<dbReference type="Proteomes" id="UP000008281">
    <property type="component" value="Unassembled WGS sequence"/>
</dbReference>
<dbReference type="STRING" id="31234.E3NE87"/>
<evidence type="ECO:0000259" key="3">
    <source>
        <dbReference type="Pfam" id="PF19040"/>
    </source>
</evidence>
<feature type="transmembrane region" description="Helical" evidence="1">
    <location>
        <begin position="325"/>
        <end position="346"/>
    </location>
</feature>
<feature type="transmembrane region" description="Helical" evidence="1">
    <location>
        <begin position="39"/>
        <end position="57"/>
    </location>
</feature>
<dbReference type="GO" id="GO:0016020">
    <property type="term" value="C:membrane"/>
    <property type="evidence" value="ECO:0007669"/>
    <property type="project" value="TreeGrafter"/>
</dbReference>
<feature type="transmembrane region" description="Helical" evidence="1">
    <location>
        <begin position="207"/>
        <end position="223"/>
    </location>
</feature>
<feature type="transmembrane region" description="Helical" evidence="1">
    <location>
        <begin position="390"/>
        <end position="406"/>
    </location>
</feature>
<keyword evidence="1" id="KW-1133">Transmembrane helix</keyword>
<dbReference type="PANTHER" id="PTHR23028:SF132">
    <property type="entry name" value="ACYL_TRANSF_3 DOMAIN-CONTAINING PROTEIN"/>
    <property type="match status" value="1"/>
</dbReference>
<reference evidence="4" key="1">
    <citation type="submission" date="2007-07" db="EMBL/GenBank/DDBJ databases">
        <title>PCAP assembly of the Caenorhabditis remanei genome.</title>
        <authorList>
            <consortium name="The Caenorhabditis remanei Sequencing Consortium"/>
            <person name="Wilson R.K."/>
        </authorList>
    </citation>
    <scope>NUCLEOTIDE SEQUENCE [LARGE SCALE GENOMIC DNA]</scope>
    <source>
        <strain evidence="4">PB4641</strain>
    </source>
</reference>
<feature type="transmembrane region" description="Helical" evidence="1">
    <location>
        <begin position="183"/>
        <end position="200"/>
    </location>
</feature>
<dbReference type="Pfam" id="PF01757">
    <property type="entry name" value="Acyl_transf_3"/>
    <property type="match status" value="1"/>
</dbReference>
<name>E3NE87_CAERE</name>
<keyword evidence="5" id="KW-1185">Reference proteome</keyword>
<evidence type="ECO:0000313" key="4">
    <source>
        <dbReference type="EMBL" id="EFO94535.1"/>
    </source>
</evidence>
<dbReference type="InterPro" id="IPR002656">
    <property type="entry name" value="Acyl_transf_3_dom"/>
</dbReference>
<dbReference type="InterPro" id="IPR050879">
    <property type="entry name" value="Acyltransferase_3"/>
</dbReference>
<dbReference type="EMBL" id="DS268619">
    <property type="protein sequence ID" value="EFO94535.1"/>
    <property type="molecule type" value="Genomic_DNA"/>
</dbReference>
<accession>E3NE87</accession>
<dbReference type="OrthoDB" id="10061508at2759"/>
<organism evidence="5">
    <name type="scientific">Caenorhabditis remanei</name>
    <name type="common">Caenorhabditis vulgaris</name>
    <dbReference type="NCBI Taxonomy" id="31234"/>
    <lineage>
        <taxon>Eukaryota</taxon>
        <taxon>Metazoa</taxon>
        <taxon>Ecdysozoa</taxon>
        <taxon>Nematoda</taxon>
        <taxon>Chromadorea</taxon>
        <taxon>Rhabditida</taxon>
        <taxon>Rhabditina</taxon>
        <taxon>Rhabditomorpha</taxon>
        <taxon>Rhabditoidea</taxon>
        <taxon>Rhabditidae</taxon>
        <taxon>Peloderinae</taxon>
        <taxon>Caenorhabditis</taxon>
    </lineage>
</organism>